<evidence type="ECO:0000313" key="2">
    <source>
        <dbReference type="Proteomes" id="UP000027222"/>
    </source>
</evidence>
<evidence type="ECO:0000313" key="1">
    <source>
        <dbReference type="EMBL" id="KDR68878.1"/>
    </source>
</evidence>
<dbReference type="AlphaFoldDB" id="A0A067SQ20"/>
<dbReference type="EMBL" id="KL142405">
    <property type="protein sequence ID" value="KDR68878.1"/>
    <property type="molecule type" value="Genomic_DNA"/>
</dbReference>
<accession>A0A067SQ20</accession>
<dbReference type="HOGENOM" id="CLU_1643820_0_0_1"/>
<protein>
    <submittedName>
        <fullName evidence="1">Uncharacterized protein</fullName>
    </submittedName>
</protein>
<sequence>MAVDTNTTRKRKTKTKLGFNSQWKKLPIELDLELGSTPHASTFNVQHPSRSRTCPCYTTTLYGLDQFPSPPKLDEDRGVRWVTFAPSPSPSHVLEHPRRRSWVLLTHRPLCSPALLRFAHSSWTVAWVWVVLSHTLVRGVRTKPTSPSYPPYAWFSSNEPS</sequence>
<dbReference type="Proteomes" id="UP000027222">
    <property type="component" value="Unassembled WGS sequence"/>
</dbReference>
<keyword evidence="2" id="KW-1185">Reference proteome</keyword>
<reference evidence="2" key="1">
    <citation type="journal article" date="2014" name="Proc. Natl. Acad. Sci. U.S.A.">
        <title>Extensive sampling of basidiomycete genomes demonstrates inadequacy of the white-rot/brown-rot paradigm for wood decay fungi.</title>
        <authorList>
            <person name="Riley R."/>
            <person name="Salamov A.A."/>
            <person name="Brown D.W."/>
            <person name="Nagy L.G."/>
            <person name="Floudas D."/>
            <person name="Held B.W."/>
            <person name="Levasseur A."/>
            <person name="Lombard V."/>
            <person name="Morin E."/>
            <person name="Otillar R."/>
            <person name="Lindquist E.A."/>
            <person name="Sun H."/>
            <person name="LaButti K.M."/>
            <person name="Schmutz J."/>
            <person name="Jabbour D."/>
            <person name="Luo H."/>
            <person name="Baker S.E."/>
            <person name="Pisabarro A.G."/>
            <person name="Walton J.D."/>
            <person name="Blanchette R.A."/>
            <person name="Henrissat B."/>
            <person name="Martin F."/>
            <person name="Cullen D."/>
            <person name="Hibbett D.S."/>
            <person name="Grigoriev I.V."/>
        </authorList>
    </citation>
    <scope>NUCLEOTIDE SEQUENCE [LARGE SCALE GENOMIC DNA]</scope>
    <source>
        <strain evidence="2">CBS 339.88</strain>
    </source>
</reference>
<organism evidence="1 2">
    <name type="scientific">Galerina marginata (strain CBS 339.88)</name>
    <dbReference type="NCBI Taxonomy" id="685588"/>
    <lineage>
        <taxon>Eukaryota</taxon>
        <taxon>Fungi</taxon>
        <taxon>Dikarya</taxon>
        <taxon>Basidiomycota</taxon>
        <taxon>Agaricomycotina</taxon>
        <taxon>Agaricomycetes</taxon>
        <taxon>Agaricomycetidae</taxon>
        <taxon>Agaricales</taxon>
        <taxon>Agaricineae</taxon>
        <taxon>Strophariaceae</taxon>
        <taxon>Galerina</taxon>
    </lineage>
</organism>
<gene>
    <name evidence="1" type="ORF">GALMADRAFT_145907</name>
</gene>
<proteinExistence type="predicted"/>
<name>A0A067SQ20_GALM3</name>